<dbReference type="SUPFAM" id="SSF51905">
    <property type="entry name" value="FAD/NAD(P)-binding domain"/>
    <property type="match status" value="1"/>
</dbReference>
<protein>
    <submittedName>
        <fullName evidence="5">TRXB</fullName>
    </submittedName>
</protein>
<feature type="domain" description="FAD/NAD(P)-binding" evidence="4">
    <location>
        <begin position="8"/>
        <end position="303"/>
    </location>
</feature>
<evidence type="ECO:0000256" key="1">
    <source>
        <dbReference type="ARBA" id="ARBA00009333"/>
    </source>
</evidence>
<dbReference type="EMBL" id="LTAI01000060">
    <property type="protein sequence ID" value="ORE00135.1"/>
    <property type="molecule type" value="Genomic_DNA"/>
</dbReference>
<dbReference type="Gene3D" id="3.50.50.60">
    <property type="entry name" value="FAD/NAD(P)-binding domain"/>
    <property type="match status" value="2"/>
</dbReference>
<dbReference type="PRINTS" id="PR00368">
    <property type="entry name" value="FADPNR"/>
</dbReference>
<name>A0A1X0QKA1_9MICR</name>
<keyword evidence="2" id="KW-0285">Flavoprotein</keyword>
<dbReference type="Proteomes" id="UP000192501">
    <property type="component" value="Unassembled WGS sequence"/>
</dbReference>
<proteinExistence type="inferred from homology"/>
<gene>
    <name evidence="5" type="primary">TRXB</name>
    <name evidence="5" type="ORF">A0H76_2180</name>
</gene>
<dbReference type="VEuPathDB" id="MicrosporidiaDB:HERIO_832"/>
<sequence length="316" mass="35026">MTEEKRIYDCVIVGSGPASYASMMYLIEKDIDNIVMYAGDFYDSIGPGGQLTTTTNVDNYPGFRDGIQGPDLMDNMNETVVKRKKEVLEVFVKDIKKLDNNLFMIEPEEGEIVYSRTVIIGTGSSAKKLHVEGTDKYWQKGISACAVCDGFIFKDGICAVIGGGDTAMEEILHLSGICKKLYLIHRRETFRARADKLEEVKNTENIEVITNAELKECKGDDDSLKEIILKTDKGEMKLDVDGLFFAIGHLPNTASIKNCNVKLHDNGYVKTDNLMRTGEEGLFACGDVQDFVYRQAIVASESGIVAAIEVIKTLNK</sequence>
<evidence type="ECO:0000256" key="2">
    <source>
        <dbReference type="ARBA" id="ARBA00022630"/>
    </source>
</evidence>
<evidence type="ECO:0000313" key="5">
    <source>
        <dbReference type="EMBL" id="ORE00135.1"/>
    </source>
</evidence>
<dbReference type="Pfam" id="PF07992">
    <property type="entry name" value="Pyr_redox_2"/>
    <property type="match status" value="1"/>
</dbReference>
<dbReference type="InterPro" id="IPR036188">
    <property type="entry name" value="FAD/NAD-bd_sf"/>
</dbReference>
<evidence type="ECO:0000256" key="3">
    <source>
        <dbReference type="ARBA" id="ARBA00023002"/>
    </source>
</evidence>
<comment type="similarity">
    <text evidence="1">Belongs to the class-II pyridine nucleotide-disulfide oxidoreductase family.</text>
</comment>
<dbReference type="AlphaFoldDB" id="A0A1X0QKA1"/>
<evidence type="ECO:0000259" key="4">
    <source>
        <dbReference type="Pfam" id="PF07992"/>
    </source>
</evidence>
<dbReference type="InterPro" id="IPR023753">
    <property type="entry name" value="FAD/NAD-binding_dom"/>
</dbReference>
<keyword evidence="3" id="KW-0560">Oxidoreductase</keyword>
<evidence type="ECO:0000313" key="6">
    <source>
        <dbReference type="Proteomes" id="UP000192501"/>
    </source>
</evidence>
<dbReference type="InterPro" id="IPR050097">
    <property type="entry name" value="Ferredoxin-NADP_redctase_2"/>
</dbReference>
<dbReference type="GO" id="GO:0016491">
    <property type="term" value="F:oxidoreductase activity"/>
    <property type="evidence" value="ECO:0007669"/>
    <property type="project" value="UniProtKB-KW"/>
</dbReference>
<organism evidence="5 6">
    <name type="scientific">Hepatospora eriocheir</name>
    <dbReference type="NCBI Taxonomy" id="1081669"/>
    <lineage>
        <taxon>Eukaryota</taxon>
        <taxon>Fungi</taxon>
        <taxon>Fungi incertae sedis</taxon>
        <taxon>Microsporidia</taxon>
        <taxon>Hepatosporidae</taxon>
        <taxon>Hepatospora</taxon>
    </lineage>
</organism>
<dbReference type="VEuPathDB" id="MicrosporidiaDB:A0H76_2180"/>
<accession>A0A1X0QKA1</accession>
<dbReference type="PANTHER" id="PTHR48105">
    <property type="entry name" value="THIOREDOXIN REDUCTASE 1-RELATED-RELATED"/>
    <property type="match status" value="1"/>
</dbReference>
<dbReference type="PRINTS" id="PR00469">
    <property type="entry name" value="PNDRDTASEII"/>
</dbReference>
<comment type="caution">
    <text evidence="5">The sequence shown here is derived from an EMBL/GenBank/DDBJ whole genome shotgun (WGS) entry which is preliminary data.</text>
</comment>
<reference evidence="5 6" key="1">
    <citation type="journal article" date="2017" name="Environ. Microbiol.">
        <title>Decay of the glycolytic pathway and adaptation to intranuclear parasitism within Enterocytozoonidae microsporidia.</title>
        <authorList>
            <person name="Wiredu Boakye D."/>
            <person name="Jaroenlak P."/>
            <person name="Prachumwat A."/>
            <person name="Williams T.A."/>
            <person name="Bateman K.S."/>
            <person name="Itsathitphaisarn O."/>
            <person name="Sritunyalucksana K."/>
            <person name="Paszkiewicz K.H."/>
            <person name="Moore K.A."/>
            <person name="Stentiford G.D."/>
            <person name="Williams B.A."/>
        </authorList>
    </citation>
    <scope>NUCLEOTIDE SEQUENCE [LARGE SCALE GENOMIC DNA]</scope>
    <source>
        <strain evidence="6">canceri</strain>
    </source>
</reference>
<dbReference type="GO" id="GO:0097237">
    <property type="term" value="P:cellular response to toxic substance"/>
    <property type="evidence" value="ECO:0007669"/>
    <property type="project" value="UniProtKB-ARBA"/>
</dbReference>